<evidence type="ECO:0000313" key="8">
    <source>
        <dbReference type="Proteomes" id="UP000000447"/>
    </source>
</evidence>
<dbReference type="InterPro" id="IPR002071">
    <property type="entry name" value="Thermonucl_AS"/>
</dbReference>
<dbReference type="OrthoDB" id="4376109at2"/>
<dbReference type="Proteomes" id="UP000000447">
    <property type="component" value="Plasmid unnamed"/>
</dbReference>
<accession>B9L4U1</accession>
<dbReference type="InterPro" id="IPR035437">
    <property type="entry name" value="SNase_OB-fold_sf"/>
</dbReference>
<keyword evidence="8" id="KW-1185">Reference proteome</keyword>
<keyword evidence="1" id="KW-0540">Nuclease</keyword>
<dbReference type="PROSITE" id="PS50830">
    <property type="entry name" value="TNASE_3"/>
    <property type="match status" value="1"/>
</dbReference>
<dbReference type="PANTHER" id="PTHR12302:SF3">
    <property type="entry name" value="SERINE_THREONINE-PROTEIN KINASE 31"/>
    <property type="match status" value="1"/>
</dbReference>
<keyword evidence="2" id="KW-0255">Endonuclease</keyword>
<dbReference type="SUPFAM" id="SSF50199">
    <property type="entry name" value="Staphylococcal nuclease"/>
    <property type="match status" value="1"/>
</dbReference>
<evidence type="ECO:0000256" key="4">
    <source>
        <dbReference type="SAM" id="MobiDB-lite"/>
    </source>
</evidence>
<evidence type="ECO:0000256" key="1">
    <source>
        <dbReference type="ARBA" id="ARBA00022722"/>
    </source>
</evidence>
<dbReference type="GO" id="GO:0016787">
    <property type="term" value="F:hydrolase activity"/>
    <property type="evidence" value="ECO:0007669"/>
    <property type="project" value="UniProtKB-KW"/>
</dbReference>
<dbReference type="Pfam" id="PF00565">
    <property type="entry name" value="SNase"/>
    <property type="match status" value="1"/>
</dbReference>
<feature type="compositionally biased region" description="Polar residues" evidence="4">
    <location>
        <begin position="21"/>
        <end position="30"/>
    </location>
</feature>
<geneLocation type="plasmid" evidence="8">
    <name>Tros</name>
</geneLocation>
<protein>
    <submittedName>
        <fullName evidence="7">Nuclease</fullName>
    </submittedName>
</protein>
<dbReference type="Gene3D" id="2.40.50.90">
    <property type="match status" value="1"/>
</dbReference>
<dbReference type="AlphaFoldDB" id="B9L4U1"/>
<dbReference type="PROSITE" id="PS51257">
    <property type="entry name" value="PROKAR_LIPOPROTEIN"/>
    <property type="match status" value="1"/>
</dbReference>
<dbReference type="PANTHER" id="PTHR12302">
    <property type="entry name" value="EBNA2 BINDING PROTEIN P100"/>
    <property type="match status" value="1"/>
</dbReference>
<dbReference type="GO" id="GO:0003676">
    <property type="term" value="F:nucleic acid binding"/>
    <property type="evidence" value="ECO:0007669"/>
    <property type="project" value="InterPro"/>
</dbReference>
<dbReference type="PROSITE" id="PS01123">
    <property type="entry name" value="TNASE_1"/>
    <property type="match status" value="1"/>
</dbReference>
<feature type="compositionally biased region" description="Low complexity" evidence="4">
    <location>
        <begin position="42"/>
        <end position="59"/>
    </location>
</feature>
<dbReference type="eggNOG" id="COG1525">
    <property type="taxonomic scope" value="Bacteria"/>
</dbReference>
<dbReference type="EMBL" id="CP001276">
    <property type="protein sequence ID" value="ACM07237.1"/>
    <property type="molecule type" value="Genomic_DNA"/>
</dbReference>
<feature type="region of interest" description="Disordered" evidence="4">
    <location>
        <begin position="197"/>
        <end position="271"/>
    </location>
</feature>
<keyword evidence="7" id="KW-0614">Plasmid</keyword>
<feature type="domain" description="TNase-like" evidence="6">
    <location>
        <begin position="67"/>
        <end position="203"/>
    </location>
</feature>
<evidence type="ECO:0000256" key="5">
    <source>
        <dbReference type="SAM" id="SignalP"/>
    </source>
</evidence>
<evidence type="ECO:0000259" key="6">
    <source>
        <dbReference type="PROSITE" id="PS50830"/>
    </source>
</evidence>
<gene>
    <name evidence="7" type="ordered locus">trd_A0805</name>
</gene>
<dbReference type="HOGENOM" id="CLU_046484_5_3_0"/>
<evidence type="ECO:0000256" key="3">
    <source>
        <dbReference type="ARBA" id="ARBA00022801"/>
    </source>
</evidence>
<feature type="signal peptide" evidence="5">
    <location>
        <begin position="1"/>
        <end position="19"/>
    </location>
</feature>
<organism evidence="7 8">
    <name type="scientific">Thermomicrobium roseum (strain ATCC 27502 / DSM 5159 / P-2)</name>
    <dbReference type="NCBI Taxonomy" id="309801"/>
    <lineage>
        <taxon>Bacteria</taxon>
        <taxon>Pseudomonadati</taxon>
        <taxon>Thermomicrobiota</taxon>
        <taxon>Thermomicrobia</taxon>
        <taxon>Thermomicrobiales</taxon>
        <taxon>Thermomicrobiaceae</taxon>
        <taxon>Thermomicrobium</taxon>
    </lineage>
</organism>
<feature type="chain" id="PRO_5002886214" evidence="5">
    <location>
        <begin position="20"/>
        <end position="271"/>
    </location>
</feature>
<dbReference type="GO" id="GO:0004519">
    <property type="term" value="F:endonuclease activity"/>
    <property type="evidence" value="ECO:0007669"/>
    <property type="project" value="UniProtKB-KW"/>
</dbReference>
<dbReference type="SMART" id="SM00318">
    <property type="entry name" value="SNc"/>
    <property type="match status" value="1"/>
</dbReference>
<feature type="region of interest" description="Disordered" evidence="4">
    <location>
        <begin position="21"/>
        <end position="59"/>
    </location>
</feature>
<sequence>MTMPRWIVLLALLLVACRAAPSTSPTTPAHQPTGMLTPVSSPRLPATATATPARPARAPMTATPAITGETAQVVTVIDGDTLTVRTASGEAVVRLIGIDAPERGTAGQSAECYFEEATATLRLLTPPGTIVILERDVSETDRYGRLLRYVWIEQDGRWLLVNEELVRRGAAVARRYPPDVRYADRLEAAQRQAQHERRGLWDACTAPSQSPAPLPAPSPRSGCDPSYPDLCLPPPPPDLDCRDIPQRRFRVLPPDPHRLDADGDGIGCESG</sequence>
<proteinExistence type="predicted"/>
<name>B9L4U1_THERP</name>
<dbReference type="KEGG" id="tro:trd_A0805"/>
<keyword evidence="3" id="KW-0378">Hydrolase</keyword>
<reference evidence="7 8" key="1">
    <citation type="journal article" date="2009" name="PLoS ONE">
        <title>Complete genome sequence of the aerobic CO-oxidizing thermophile Thermomicrobium roseum.</title>
        <authorList>
            <person name="Wu D."/>
            <person name="Raymond J."/>
            <person name="Wu M."/>
            <person name="Chatterji S."/>
            <person name="Ren Q."/>
            <person name="Graham J.E."/>
            <person name="Bryant D.A."/>
            <person name="Robb F."/>
            <person name="Colman A."/>
            <person name="Tallon L.J."/>
            <person name="Badger J.H."/>
            <person name="Madupu R."/>
            <person name="Ward N.L."/>
            <person name="Eisen J.A."/>
        </authorList>
    </citation>
    <scope>NUCLEOTIDE SEQUENCE [LARGE SCALE GENOMIC DNA]</scope>
    <source>
        <strain evidence="8">ATCC 27502 / DSM 5159 / P-2</strain>
        <plasmid evidence="7">unnamed</plasmid>
    </source>
</reference>
<keyword evidence="5" id="KW-0732">Signal</keyword>
<dbReference type="InterPro" id="IPR016071">
    <property type="entry name" value="Staphylococal_nuclease_OB-fold"/>
</dbReference>
<evidence type="ECO:0000313" key="7">
    <source>
        <dbReference type="EMBL" id="ACM07237.1"/>
    </source>
</evidence>
<evidence type="ECO:0000256" key="2">
    <source>
        <dbReference type="ARBA" id="ARBA00022759"/>
    </source>
</evidence>